<dbReference type="PANTHER" id="PTHR30005:SF0">
    <property type="entry name" value="RETROGRADE REGULATION PROTEIN 2"/>
    <property type="match status" value="1"/>
</dbReference>
<evidence type="ECO:0008006" key="5">
    <source>
        <dbReference type="Google" id="ProtNLM"/>
    </source>
</evidence>
<dbReference type="InterPro" id="IPR043129">
    <property type="entry name" value="ATPase_NBD"/>
</dbReference>
<dbReference type="CDD" id="cd24006">
    <property type="entry name" value="ASKHA_NBD_PPX_GppA"/>
    <property type="match status" value="1"/>
</dbReference>
<dbReference type="Pfam" id="PF21447">
    <property type="entry name" value="Ppx-GppA_III"/>
    <property type="match status" value="1"/>
</dbReference>
<dbReference type="AlphaFoldDB" id="A0AA36EFF6"/>
<dbReference type="EMBL" id="OX465083">
    <property type="protein sequence ID" value="CAI9294159.1"/>
    <property type="molecule type" value="Genomic_DNA"/>
</dbReference>
<dbReference type="Gene3D" id="3.30.420.150">
    <property type="entry name" value="Exopolyphosphatase. Domain 2"/>
    <property type="match status" value="1"/>
</dbReference>
<reference evidence="3" key="1">
    <citation type="submission" date="2023-04" db="EMBL/GenBank/DDBJ databases">
        <authorList>
            <person name="Vijverberg K."/>
            <person name="Xiong W."/>
            <person name="Schranz E."/>
        </authorList>
    </citation>
    <scope>NUCLEOTIDE SEQUENCE</scope>
</reference>
<feature type="domain" description="Ppx/GppA phosphatase N-terminal" evidence="1">
    <location>
        <begin position="42"/>
        <end position="335"/>
    </location>
</feature>
<accession>A0AA36EFF6</accession>
<evidence type="ECO:0000313" key="3">
    <source>
        <dbReference type="EMBL" id="CAI9294159.1"/>
    </source>
</evidence>
<organism evidence="3 4">
    <name type="scientific">Lactuca saligna</name>
    <name type="common">Willowleaf lettuce</name>
    <dbReference type="NCBI Taxonomy" id="75948"/>
    <lineage>
        <taxon>Eukaryota</taxon>
        <taxon>Viridiplantae</taxon>
        <taxon>Streptophyta</taxon>
        <taxon>Embryophyta</taxon>
        <taxon>Tracheophyta</taxon>
        <taxon>Spermatophyta</taxon>
        <taxon>Magnoliopsida</taxon>
        <taxon>eudicotyledons</taxon>
        <taxon>Gunneridae</taxon>
        <taxon>Pentapetalae</taxon>
        <taxon>asterids</taxon>
        <taxon>campanulids</taxon>
        <taxon>Asterales</taxon>
        <taxon>Asteraceae</taxon>
        <taxon>Cichorioideae</taxon>
        <taxon>Cichorieae</taxon>
        <taxon>Lactucinae</taxon>
        <taxon>Lactuca</taxon>
    </lineage>
</organism>
<dbReference type="Pfam" id="PF02541">
    <property type="entry name" value="Ppx-GppA"/>
    <property type="match status" value="1"/>
</dbReference>
<dbReference type="InterPro" id="IPR003695">
    <property type="entry name" value="Ppx_GppA_N"/>
</dbReference>
<gene>
    <name evidence="3" type="ORF">LSALG_LOCUS33148</name>
</gene>
<keyword evidence="4" id="KW-1185">Reference proteome</keyword>
<name>A0AA36EFF6_LACSI</name>
<dbReference type="SUPFAM" id="SSF109604">
    <property type="entry name" value="HD-domain/PDEase-like"/>
    <property type="match status" value="1"/>
</dbReference>
<evidence type="ECO:0000313" key="4">
    <source>
        <dbReference type="Proteomes" id="UP001177003"/>
    </source>
</evidence>
<dbReference type="Gene3D" id="1.10.3210.10">
    <property type="entry name" value="Hypothetical protein af1432"/>
    <property type="match status" value="1"/>
</dbReference>
<dbReference type="Gene3D" id="3.30.420.40">
    <property type="match status" value="1"/>
</dbReference>
<feature type="domain" description="Ppx/GppA phosphatase C-terminal" evidence="2">
    <location>
        <begin position="348"/>
        <end position="506"/>
    </location>
</feature>
<sequence length="588" mass="66102">MATNPLISPFATVSSGDNHLFAAIDLGTNSFKLRIVRADPTTGRFLTLQRLKEPVVLVSGGNNNTAISSSAQSRAIESLRNFQNIIHSLNVPPSHLRLVATSAIRESSNQSEFLQLIHETLGLQIDVVSGYEEARLTYLGVLQFHPIYNHTVLTIDIGGGSTEFVIGFKGDIKFGISLKLGHVTLTQRFVRNNATDAMREHIRAVVKESGLIENVLQQKIDIAVGSSGSIRMIEKAIFLGYSNDLVNEIGLLEGYRRDWKFTREELRVLVDKLCEEESEVEGGKVYNRKGFFKTRSAFIVAAVILLEEIFGLLEIKEMEVSGYALGEGVIAEKLAEFFDGFDLNANARWRSILRLASRFNNKKRMTSAASCASIAQGIFRGLRKWSEIDDQQKQVVLLDDKDLEYLEAACLLHNIGLITGKKGYHKRSYHIIMNGEHLHGYNTEEVKLIALLARHHRKKFLKPDHDSLSEFPREMKQKLRVLCTIIRLSAALKQFQSLSFQDVELSHSHEGFKLVVRDTSGSPPANGGDLIPAATDVEVELRKELEYFEEVIEQKNIFYFHQICGVQLITFEVGLVLCKDQTMPLWKV</sequence>
<proteinExistence type="predicted"/>
<dbReference type="PANTHER" id="PTHR30005">
    <property type="entry name" value="EXOPOLYPHOSPHATASE"/>
    <property type="match status" value="1"/>
</dbReference>
<protein>
    <recommendedName>
        <fullName evidence="5">Exopolyphosphatase</fullName>
    </recommendedName>
</protein>
<evidence type="ECO:0000259" key="2">
    <source>
        <dbReference type="Pfam" id="PF21447"/>
    </source>
</evidence>
<dbReference type="InterPro" id="IPR050273">
    <property type="entry name" value="GppA/Ppx_hydrolase"/>
</dbReference>
<dbReference type="Proteomes" id="UP001177003">
    <property type="component" value="Chromosome 7"/>
</dbReference>
<dbReference type="GO" id="GO:0016462">
    <property type="term" value="F:pyrophosphatase activity"/>
    <property type="evidence" value="ECO:0007669"/>
    <property type="project" value="TreeGrafter"/>
</dbReference>
<evidence type="ECO:0000259" key="1">
    <source>
        <dbReference type="Pfam" id="PF02541"/>
    </source>
</evidence>
<dbReference type="SUPFAM" id="SSF53067">
    <property type="entry name" value="Actin-like ATPase domain"/>
    <property type="match status" value="2"/>
</dbReference>
<dbReference type="InterPro" id="IPR048950">
    <property type="entry name" value="Ppx_GppA_C"/>
</dbReference>